<protein>
    <recommendedName>
        <fullName evidence="2">site-specific DNA-methyltransferase (adenine-specific)</fullName>
        <ecNumber evidence="2">2.1.1.72</ecNumber>
    </recommendedName>
</protein>
<keyword evidence="4" id="KW-0808">Transferase</keyword>
<evidence type="ECO:0000259" key="9">
    <source>
        <dbReference type="Pfam" id="PF02384"/>
    </source>
</evidence>
<evidence type="ECO:0000256" key="5">
    <source>
        <dbReference type="ARBA" id="ARBA00022691"/>
    </source>
</evidence>
<evidence type="ECO:0000256" key="4">
    <source>
        <dbReference type="ARBA" id="ARBA00022679"/>
    </source>
</evidence>
<dbReference type="InterPro" id="IPR038333">
    <property type="entry name" value="T1MK-like_N_sf"/>
</dbReference>
<comment type="catalytic activity">
    <reaction evidence="7">
        <text>a 2'-deoxyadenosine in DNA + S-adenosyl-L-methionine = an N(6)-methyl-2'-deoxyadenosine in DNA + S-adenosyl-L-homocysteine + H(+)</text>
        <dbReference type="Rhea" id="RHEA:15197"/>
        <dbReference type="Rhea" id="RHEA-COMP:12418"/>
        <dbReference type="Rhea" id="RHEA-COMP:12419"/>
        <dbReference type="ChEBI" id="CHEBI:15378"/>
        <dbReference type="ChEBI" id="CHEBI:57856"/>
        <dbReference type="ChEBI" id="CHEBI:59789"/>
        <dbReference type="ChEBI" id="CHEBI:90615"/>
        <dbReference type="ChEBI" id="CHEBI:90616"/>
        <dbReference type="EC" id="2.1.1.72"/>
    </reaction>
</comment>
<dbReference type="Proteomes" id="UP000503011">
    <property type="component" value="Chromosome"/>
</dbReference>
<dbReference type="GO" id="GO:0009007">
    <property type="term" value="F:site-specific DNA-methyltransferase (adenine-specific) activity"/>
    <property type="evidence" value="ECO:0007669"/>
    <property type="project" value="UniProtKB-EC"/>
</dbReference>
<keyword evidence="12" id="KW-1185">Reference proteome</keyword>
<dbReference type="REBASE" id="396177">
    <property type="entry name" value="M.Psu105367ORF39360P"/>
</dbReference>
<dbReference type="InterPro" id="IPR003356">
    <property type="entry name" value="DNA_methylase_A-5"/>
</dbReference>
<keyword evidence="8" id="KW-0175">Coiled coil</keyword>
<dbReference type="GO" id="GO:0009307">
    <property type="term" value="P:DNA restriction-modification system"/>
    <property type="evidence" value="ECO:0007669"/>
    <property type="project" value="UniProtKB-KW"/>
</dbReference>
<dbReference type="EMBL" id="AP022871">
    <property type="protein sequence ID" value="BCB86623.1"/>
    <property type="molecule type" value="Genomic_DNA"/>
</dbReference>
<evidence type="ECO:0000256" key="3">
    <source>
        <dbReference type="ARBA" id="ARBA00022603"/>
    </source>
</evidence>
<dbReference type="Pfam" id="PF02384">
    <property type="entry name" value="N6_Mtase"/>
    <property type="match status" value="1"/>
</dbReference>
<dbReference type="PANTHER" id="PTHR42933">
    <property type="entry name" value="SLR6095 PROTEIN"/>
    <property type="match status" value="1"/>
</dbReference>
<evidence type="ECO:0000313" key="12">
    <source>
        <dbReference type="Proteomes" id="UP000503011"/>
    </source>
</evidence>
<accession>A0A6F8YKQ2</accession>
<evidence type="ECO:0000256" key="8">
    <source>
        <dbReference type="SAM" id="Coils"/>
    </source>
</evidence>
<dbReference type="Pfam" id="PF12161">
    <property type="entry name" value="HsdM_N"/>
    <property type="match status" value="1"/>
</dbReference>
<organism evidence="11 12">
    <name type="scientific">Phytohabitans suffuscus</name>
    <dbReference type="NCBI Taxonomy" id="624315"/>
    <lineage>
        <taxon>Bacteria</taxon>
        <taxon>Bacillati</taxon>
        <taxon>Actinomycetota</taxon>
        <taxon>Actinomycetes</taxon>
        <taxon>Micromonosporales</taxon>
        <taxon>Micromonosporaceae</taxon>
    </lineage>
</organism>
<dbReference type="InterPro" id="IPR051537">
    <property type="entry name" value="DNA_Adenine_Mtase"/>
</dbReference>
<dbReference type="PANTHER" id="PTHR42933:SF3">
    <property type="entry name" value="TYPE I RESTRICTION ENZYME MJAVIII METHYLASE SUBUNIT"/>
    <property type="match status" value="1"/>
</dbReference>
<dbReference type="GO" id="GO:0032259">
    <property type="term" value="P:methylation"/>
    <property type="evidence" value="ECO:0007669"/>
    <property type="project" value="UniProtKB-KW"/>
</dbReference>
<dbReference type="Gene3D" id="1.20.1260.30">
    <property type="match status" value="1"/>
</dbReference>
<keyword evidence="3" id="KW-0489">Methyltransferase</keyword>
<feature type="domain" description="N6 adenine-specific DNA methyltransferase N-terminal" evidence="10">
    <location>
        <begin position="12"/>
        <end position="141"/>
    </location>
</feature>
<dbReference type="InterPro" id="IPR022749">
    <property type="entry name" value="D12N6_MeTrfase_N"/>
</dbReference>
<dbReference type="InterPro" id="IPR029063">
    <property type="entry name" value="SAM-dependent_MTases_sf"/>
</dbReference>
<sequence length="1090" mass="121973">MADDAEDLSGLIWSVANLLRGDYKQSEYGRVILPFTVLRRLDCVLEPTRQAVLDRYRQLVDAGIRDMDPILRRTAGLNVYNTSPLSFRALMADPHAIARNLRSYICGFSPGAADVLERYGFDAQISRLDEAGLLYPLVAKFADIDLRSQEFGNRQMGLIFEELIRKFSEISSETAGEHFTPPDVIRLVVSLLLTSDDDALDAPGIVRTVYDPVCGTGGMLSGAQEHIEARNPDATIAVYGQELNGETYAICRSDIIVKGGNPENIALGNALSQDAYRDVKFDYMLADPPFGVEWKKIETFVRAEAERGFAGRFGAGLPRINDSSLLFLQHMISKMRRPEDGGSRLAVVFNGSPLFVGAAGSGESEIRRWILENDLLEGVIALPDQLFYNTGIATYLWILTNRKAADREGVVVLVNAGDEWQKMRGPRGGKRKYIASEQIAAVTEMYESATGIANDPQHPSHVRVHVLRNEDFAYRTIVVDRPLKVRFELTSESLNKLSNSSAFRRTTDPEGLAAALRPLIGSSWGVRAKALAALRAAAKAGKQRWPTGTSFENLVRRTIGVRDVDGEVQRTGGSIESDLELRELVSLPLHVSPEDHLEREVHPRFPDAWIEKTETRIGYEIALTHFFVPELAGSFDHLRRFARLETAKVVIPSGDGDANIRPYLKAQDLHTAGSAVELPNAPADTTPLTLCRGGDLVGRPGNWRLLPQNFGEAVTDMFVLHPLQRNGRTLCEWLNSHKDKPLFANPRDVLNTQVPVDLLDSEMEDFLEDIQDARRKIQDAALSILPNVFDNTEVDIGRLRNKIRSTTYEARLVAELVRPVEDPIWRAEWSYPFHISALARRYRISAHPAEQKDGLLKLGEGVARVLGILALAEITAHDGFPKPLRKQFRTGATFGTWLTVISKFADEIATPKLPELSRLRPPDGARARLTYIKDFRNDSHHSHGIRASHELKEDVEKLEPHVVSVITAVNWLSSNPWDWVERCEYLDESSYRIVGLRLRGSHPSWEPFERPSTYPLKPDRVYVDSVPGGTPIDLWPLAAVSLCRECRTRELFLLNQARDESLILRSLEEHQLEITYAEPEQHDDNGEGSP</sequence>
<dbReference type="RefSeq" id="WP_173158368.1">
    <property type="nucleotide sequence ID" value="NZ_AP022871.1"/>
</dbReference>
<evidence type="ECO:0000256" key="2">
    <source>
        <dbReference type="ARBA" id="ARBA00011900"/>
    </source>
</evidence>
<dbReference type="KEGG" id="psuu:Psuf_039360"/>
<evidence type="ECO:0000259" key="10">
    <source>
        <dbReference type="Pfam" id="PF12161"/>
    </source>
</evidence>
<name>A0A6F8YKQ2_9ACTN</name>
<gene>
    <name evidence="11" type="ORF">Psuf_039360</name>
</gene>
<feature type="coiled-coil region" evidence="8">
    <location>
        <begin position="756"/>
        <end position="783"/>
    </location>
</feature>
<evidence type="ECO:0000313" key="11">
    <source>
        <dbReference type="EMBL" id="BCB86623.1"/>
    </source>
</evidence>
<dbReference type="EC" id="2.1.1.72" evidence="2"/>
<comment type="similarity">
    <text evidence="1">Belongs to the N(4)/N(6)-methyltransferase family.</text>
</comment>
<reference evidence="11 12" key="2">
    <citation type="submission" date="2020-03" db="EMBL/GenBank/DDBJ databases">
        <authorList>
            <person name="Ichikawa N."/>
            <person name="Kimura A."/>
            <person name="Kitahashi Y."/>
            <person name="Uohara A."/>
        </authorList>
    </citation>
    <scope>NUCLEOTIDE SEQUENCE [LARGE SCALE GENOMIC DNA]</scope>
    <source>
        <strain evidence="11 12">NBRC 105367</strain>
    </source>
</reference>
<dbReference type="Gene3D" id="3.40.50.150">
    <property type="entry name" value="Vaccinia Virus protein VP39"/>
    <property type="match status" value="1"/>
</dbReference>
<dbReference type="AlphaFoldDB" id="A0A6F8YKQ2"/>
<proteinExistence type="inferred from homology"/>
<reference evidence="11 12" key="1">
    <citation type="submission" date="2020-03" db="EMBL/GenBank/DDBJ databases">
        <title>Whole genome shotgun sequence of Phytohabitans suffuscus NBRC 105367.</title>
        <authorList>
            <person name="Komaki H."/>
            <person name="Tamura T."/>
        </authorList>
    </citation>
    <scope>NUCLEOTIDE SEQUENCE [LARGE SCALE GENOMIC DNA]</scope>
    <source>
        <strain evidence="11 12">NBRC 105367</strain>
    </source>
</reference>
<dbReference type="PRINTS" id="PR00507">
    <property type="entry name" value="N12N6MTFRASE"/>
</dbReference>
<feature type="domain" description="DNA methylase adenine-specific" evidence="9">
    <location>
        <begin position="155"/>
        <end position="472"/>
    </location>
</feature>
<dbReference type="GO" id="GO:0003677">
    <property type="term" value="F:DNA binding"/>
    <property type="evidence" value="ECO:0007669"/>
    <property type="project" value="InterPro"/>
</dbReference>
<keyword evidence="6" id="KW-0680">Restriction system</keyword>
<dbReference type="SUPFAM" id="SSF53335">
    <property type="entry name" value="S-adenosyl-L-methionine-dependent methyltransferases"/>
    <property type="match status" value="1"/>
</dbReference>
<keyword evidence="5" id="KW-0949">S-adenosyl-L-methionine</keyword>
<dbReference type="GO" id="GO:0008170">
    <property type="term" value="F:N-methyltransferase activity"/>
    <property type="evidence" value="ECO:0007669"/>
    <property type="project" value="InterPro"/>
</dbReference>
<evidence type="ECO:0000256" key="6">
    <source>
        <dbReference type="ARBA" id="ARBA00022747"/>
    </source>
</evidence>
<evidence type="ECO:0000256" key="1">
    <source>
        <dbReference type="ARBA" id="ARBA00006594"/>
    </source>
</evidence>
<evidence type="ECO:0000256" key="7">
    <source>
        <dbReference type="ARBA" id="ARBA00047942"/>
    </source>
</evidence>